<evidence type="ECO:0000259" key="1">
    <source>
        <dbReference type="Pfam" id="PF13360"/>
    </source>
</evidence>
<dbReference type="PANTHER" id="PTHR34512:SF30">
    <property type="entry name" value="OUTER MEMBRANE PROTEIN ASSEMBLY FACTOR BAMB"/>
    <property type="match status" value="1"/>
</dbReference>
<dbReference type="Proteomes" id="UP000320623">
    <property type="component" value="Unassembled WGS sequence"/>
</dbReference>
<dbReference type="SUPFAM" id="SSF50998">
    <property type="entry name" value="Quinoprotein alcohol dehydrogenase-like"/>
    <property type="match status" value="2"/>
</dbReference>
<gene>
    <name evidence="2" type="ORF">JGI1_00312</name>
</gene>
<dbReference type="AlphaFoldDB" id="A0A0S4MUL1"/>
<evidence type="ECO:0000313" key="3">
    <source>
        <dbReference type="Proteomes" id="UP000320623"/>
    </source>
</evidence>
<keyword evidence="3" id="KW-1185">Reference proteome</keyword>
<dbReference type="RefSeq" id="WP_140944114.1">
    <property type="nucleotide sequence ID" value="NZ_FAOO01000002.1"/>
</dbReference>
<protein>
    <submittedName>
        <fullName evidence="2">Outer membrane protein assembly factor BamB, contains PQQ-like beta-propeller repeat</fullName>
    </submittedName>
</protein>
<proteinExistence type="predicted"/>
<feature type="domain" description="Pyrrolo-quinoline quinone repeat" evidence="1">
    <location>
        <begin position="178"/>
        <end position="371"/>
    </location>
</feature>
<dbReference type="InterPro" id="IPR018391">
    <property type="entry name" value="PQQ_b-propeller_rpt"/>
</dbReference>
<organism evidence="2 3">
    <name type="scientific">Candidatus Thermokryptus mobilis</name>
    <dbReference type="NCBI Taxonomy" id="1643428"/>
    <lineage>
        <taxon>Bacteria</taxon>
        <taxon>Pseudomonadati</taxon>
        <taxon>Candidatus Kryptoniota</taxon>
        <taxon>Candidatus Thermokryptus</taxon>
    </lineage>
</organism>
<dbReference type="InterPro" id="IPR011047">
    <property type="entry name" value="Quinoprotein_ADH-like_sf"/>
</dbReference>
<evidence type="ECO:0000313" key="2">
    <source>
        <dbReference type="EMBL" id="CUU01686.1"/>
    </source>
</evidence>
<dbReference type="PROSITE" id="PS51257">
    <property type="entry name" value="PROKAR_LIPOPROTEIN"/>
    <property type="match status" value="1"/>
</dbReference>
<sequence>MKKFFPLALLILTSCSSFKLEKNIILGEFNWVQYGNSPTRSNKSYYKVSPPFQLSWTYNAGAGFSNAPMLIADGILFVATLAGEIHLVDIETGKKIGTIGAESPVHGTPVLYRNKLIIPSALGKNTLECFDLNLGKSLWKEKIGPIESSLLLVYDNLIVATLEGEVINYNLKYELPEKIWEFKVQKPIHSSPASDGKFILFGCDDGNLYCLGIEDGKLVWKFNANSPIFAPISISDGKIYFGTLGGDFFCVDIKSGKEEWRFNTGSKIYGGCALNDTLVFFGTASGKFFALNKNNGELIWTFSAKSLINSAPVISGKTIIFGSLDKNVYAIEIENGNLIWKYETRGRVKSSPIAWKNFLVVASEDRYIYAFKTEQTK</sequence>
<name>A0A0S4MUL1_9BACT</name>
<dbReference type="SMART" id="SM00564">
    <property type="entry name" value="PQQ"/>
    <property type="match status" value="7"/>
</dbReference>
<dbReference type="Gene3D" id="2.130.10.10">
    <property type="entry name" value="YVTN repeat-like/Quinoprotein amine dehydrogenase"/>
    <property type="match status" value="2"/>
</dbReference>
<dbReference type="STRING" id="1643428.GCA_001442855_00299"/>
<dbReference type="Pfam" id="PF13360">
    <property type="entry name" value="PQQ_2"/>
    <property type="match status" value="2"/>
</dbReference>
<dbReference type="EMBL" id="FAOO01000002">
    <property type="protein sequence ID" value="CUU01686.1"/>
    <property type="molecule type" value="Genomic_DNA"/>
</dbReference>
<dbReference type="InterPro" id="IPR002372">
    <property type="entry name" value="PQQ_rpt_dom"/>
</dbReference>
<accession>A0A0S4MUL1</accession>
<feature type="domain" description="Pyrrolo-quinoline quinone repeat" evidence="1">
    <location>
        <begin position="56"/>
        <end position="171"/>
    </location>
</feature>
<dbReference type="PANTHER" id="PTHR34512">
    <property type="entry name" value="CELL SURFACE PROTEIN"/>
    <property type="match status" value="1"/>
</dbReference>
<dbReference type="InterPro" id="IPR015943">
    <property type="entry name" value="WD40/YVTN_repeat-like_dom_sf"/>
</dbReference>
<dbReference type="OrthoDB" id="9770455at2"/>
<reference evidence="3" key="1">
    <citation type="submission" date="2015-11" db="EMBL/GenBank/DDBJ databases">
        <authorList>
            <person name="Varghese N."/>
        </authorList>
    </citation>
    <scope>NUCLEOTIDE SEQUENCE [LARGE SCALE GENOMIC DNA]</scope>
</reference>